<keyword evidence="3" id="KW-1185">Reference proteome</keyword>
<feature type="region of interest" description="Disordered" evidence="1">
    <location>
        <begin position="62"/>
        <end position="84"/>
    </location>
</feature>
<organism evidence="2 3">
    <name type="scientific">Cordyceps javanica</name>
    <dbReference type="NCBI Taxonomy" id="43265"/>
    <lineage>
        <taxon>Eukaryota</taxon>
        <taxon>Fungi</taxon>
        <taxon>Dikarya</taxon>
        <taxon>Ascomycota</taxon>
        <taxon>Pezizomycotina</taxon>
        <taxon>Sordariomycetes</taxon>
        <taxon>Hypocreomycetidae</taxon>
        <taxon>Hypocreales</taxon>
        <taxon>Cordycipitaceae</taxon>
        <taxon>Cordyceps</taxon>
    </lineage>
</organism>
<evidence type="ECO:0000256" key="1">
    <source>
        <dbReference type="SAM" id="MobiDB-lite"/>
    </source>
</evidence>
<dbReference type="Proteomes" id="UP000315783">
    <property type="component" value="Unassembled WGS sequence"/>
</dbReference>
<accession>A0A545V4N6</accession>
<evidence type="ECO:0000313" key="2">
    <source>
        <dbReference type="EMBL" id="TQV96656.1"/>
    </source>
</evidence>
<dbReference type="EMBL" id="SPUK01000006">
    <property type="protein sequence ID" value="TQV96656.1"/>
    <property type="molecule type" value="Genomic_DNA"/>
</dbReference>
<comment type="caution">
    <text evidence="2">The sequence shown here is derived from an EMBL/GenBank/DDBJ whole genome shotgun (WGS) entry which is preliminary data.</text>
</comment>
<proteinExistence type="predicted"/>
<dbReference type="AlphaFoldDB" id="A0A545V4N6"/>
<gene>
    <name evidence="2" type="ORF">IF1G_05239</name>
</gene>
<evidence type="ECO:0000313" key="3">
    <source>
        <dbReference type="Proteomes" id="UP000315783"/>
    </source>
</evidence>
<reference evidence="2 3" key="1">
    <citation type="journal article" date="2019" name="Appl. Microbiol. Biotechnol.">
        <title>Genome sequence of Isaria javanica and comparative genome analysis insights into family S53 peptidase evolution in fungal entomopathogens.</title>
        <authorList>
            <person name="Lin R."/>
            <person name="Zhang X."/>
            <person name="Xin B."/>
            <person name="Zou M."/>
            <person name="Gao Y."/>
            <person name="Qin F."/>
            <person name="Hu Q."/>
            <person name="Xie B."/>
            <person name="Cheng X."/>
        </authorList>
    </citation>
    <scope>NUCLEOTIDE SEQUENCE [LARGE SCALE GENOMIC DNA]</scope>
    <source>
        <strain evidence="2 3">IJ1G</strain>
    </source>
</reference>
<name>A0A545V4N6_9HYPO</name>
<protein>
    <submittedName>
        <fullName evidence="2">Uncharacterized protein</fullName>
    </submittedName>
</protein>
<sequence>MVSALPLYSISFRPTLDMMGWLQKQERYALFRPSLPSLPSPRQGSLSYQYFGQVGFASLVRPAQRQQRKSSQQGYTAPHARFRL</sequence>